<gene>
    <name evidence="5" type="ORF">EJ04DRAFT_595001</name>
</gene>
<proteinExistence type="predicted"/>
<keyword evidence="2" id="KW-0863">Zinc-finger</keyword>
<evidence type="ECO:0008006" key="7">
    <source>
        <dbReference type="Google" id="ProtNLM"/>
    </source>
</evidence>
<keyword evidence="1" id="KW-0479">Metal-binding</keyword>
<reference evidence="5" key="1">
    <citation type="journal article" date="2020" name="Stud. Mycol.">
        <title>101 Dothideomycetes genomes: a test case for predicting lifestyles and emergence of pathogens.</title>
        <authorList>
            <person name="Haridas S."/>
            <person name="Albert R."/>
            <person name="Binder M."/>
            <person name="Bloem J."/>
            <person name="Labutti K."/>
            <person name="Salamov A."/>
            <person name="Andreopoulos B."/>
            <person name="Baker S."/>
            <person name="Barry K."/>
            <person name="Bills G."/>
            <person name="Bluhm B."/>
            <person name="Cannon C."/>
            <person name="Castanera R."/>
            <person name="Culley D."/>
            <person name="Daum C."/>
            <person name="Ezra D."/>
            <person name="Gonzalez J."/>
            <person name="Henrissat B."/>
            <person name="Kuo A."/>
            <person name="Liang C."/>
            <person name="Lipzen A."/>
            <person name="Lutzoni F."/>
            <person name="Magnuson J."/>
            <person name="Mondo S."/>
            <person name="Nolan M."/>
            <person name="Ohm R."/>
            <person name="Pangilinan J."/>
            <person name="Park H.-J."/>
            <person name="Ramirez L."/>
            <person name="Alfaro M."/>
            <person name="Sun H."/>
            <person name="Tritt A."/>
            <person name="Yoshinaga Y."/>
            <person name="Zwiers L.-H."/>
            <person name="Turgeon B."/>
            <person name="Goodwin S."/>
            <person name="Spatafora J."/>
            <person name="Crous P."/>
            <person name="Grigoriev I."/>
        </authorList>
    </citation>
    <scope>NUCLEOTIDE SEQUENCE</scope>
    <source>
        <strain evidence="5">CBS 125425</strain>
    </source>
</reference>
<name>A0A9P4QKK2_9PLEO</name>
<accession>A0A9P4QKK2</accession>
<comment type="caution">
    <text evidence="5">The sequence shown here is derived from an EMBL/GenBank/DDBJ whole genome shotgun (WGS) entry which is preliminary data.</text>
</comment>
<feature type="non-terminal residue" evidence="5">
    <location>
        <position position="1"/>
    </location>
</feature>
<dbReference type="InterPro" id="IPR017907">
    <property type="entry name" value="Znf_RING_CS"/>
</dbReference>
<protein>
    <recommendedName>
        <fullName evidence="7">RING-type domain-containing protein</fullName>
    </recommendedName>
</protein>
<dbReference type="PROSITE" id="PS00518">
    <property type="entry name" value="ZF_RING_1"/>
    <property type="match status" value="1"/>
</dbReference>
<keyword evidence="6" id="KW-1185">Reference proteome</keyword>
<organism evidence="5 6">
    <name type="scientific">Polyplosphaeria fusca</name>
    <dbReference type="NCBI Taxonomy" id="682080"/>
    <lineage>
        <taxon>Eukaryota</taxon>
        <taxon>Fungi</taxon>
        <taxon>Dikarya</taxon>
        <taxon>Ascomycota</taxon>
        <taxon>Pezizomycotina</taxon>
        <taxon>Dothideomycetes</taxon>
        <taxon>Pleosporomycetidae</taxon>
        <taxon>Pleosporales</taxon>
        <taxon>Tetraplosphaeriaceae</taxon>
        <taxon>Polyplosphaeria</taxon>
    </lineage>
</organism>
<keyword evidence="3" id="KW-0862">Zinc</keyword>
<evidence type="ECO:0000256" key="4">
    <source>
        <dbReference type="SAM" id="MobiDB-lite"/>
    </source>
</evidence>
<evidence type="ECO:0000256" key="2">
    <source>
        <dbReference type="ARBA" id="ARBA00022771"/>
    </source>
</evidence>
<evidence type="ECO:0000256" key="1">
    <source>
        <dbReference type="ARBA" id="ARBA00022723"/>
    </source>
</evidence>
<feature type="compositionally biased region" description="Polar residues" evidence="4">
    <location>
        <begin position="52"/>
        <end position="94"/>
    </location>
</feature>
<evidence type="ECO:0000313" key="6">
    <source>
        <dbReference type="Proteomes" id="UP000799444"/>
    </source>
</evidence>
<dbReference type="OrthoDB" id="10650291at2759"/>
<dbReference type="AlphaFoldDB" id="A0A9P4QKK2"/>
<feature type="compositionally biased region" description="Basic and acidic residues" evidence="4">
    <location>
        <begin position="220"/>
        <end position="235"/>
    </location>
</feature>
<evidence type="ECO:0000256" key="3">
    <source>
        <dbReference type="ARBA" id="ARBA00022833"/>
    </source>
</evidence>
<dbReference type="EMBL" id="ML996334">
    <property type="protein sequence ID" value="KAF2727405.1"/>
    <property type="molecule type" value="Genomic_DNA"/>
</dbReference>
<sequence length="241" mass="27206">LNQPTKLCDGSKILYKSLYLVLLHTIKYPSYYTIYNHRPTGMHGRHKRNIPSPISTTQSNHPRPNMTPNRSRSATPSTLHPSDPPDQSISSNTTSRSLQTFLSNHLLPLTNADRTSPTPPLCTLCTRSATIITNILPTCHHHVCVPCLAEFSVKKWPVGRFRCLWCGTYWFTIEEGEKRGIGGSSDGDWERLRDEVKSREEEILKGVYEGWGEVEEMGDEREQRENAGRKGGEGERGDEDG</sequence>
<feature type="region of interest" description="Disordered" evidence="4">
    <location>
        <begin position="42"/>
        <end position="94"/>
    </location>
</feature>
<dbReference type="Proteomes" id="UP000799444">
    <property type="component" value="Unassembled WGS sequence"/>
</dbReference>
<feature type="region of interest" description="Disordered" evidence="4">
    <location>
        <begin position="214"/>
        <end position="241"/>
    </location>
</feature>
<dbReference type="GO" id="GO:0008270">
    <property type="term" value="F:zinc ion binding"/>
    <property type="evidence" value="ECO:0007669"/>
    <property type="project" value="UniProtKB-KW"/>
</dbReference>
<evidence type="ECO:0000313" key="5">
    <source>
        <dbReference type="EMBL" id="KAF2727405.1"/>
    </source>
</evidence>